<protein>
    <submittedName>
        <fullName evidence="2">F-box/kelch-repeat protein</fullName>
    </submittedName>
</protein>
<dbReference type="OrthoDB" id="1372290at2759"/>
<proteinExistence type="predicted"/>
<gene>
    <name evidence="2" type="ORF">G2W53_018045</name>
</gene>
<feature type="region of interest" description="Disordered" evidence="1">
    <location>
        <begin position="293"/>
        <end position="318"/>
    </location>
</feature>
<keyword evidence="3" id="KW-1185">Reference proteome</keyword>
<dbReference type="Proteomes" id="UP000634136">
    <property type="component" value="Unassembled WGS sequence"/>
</dbReference>
<reference evidence="2" key="1">
    <citation type="submission" date="2020-09" db="EMBL/GenBank/DDBJ databases">
        <title>Genome-Enabled Discovery of Anthraquinone Biosynthesis in Senna tora.</title>
        <authorList>
            <person name="Kang S.-H."/>
            <person name="Pandey R.P."/>
            <person name="Lee C.-M."/>
            <person name="Sim J.-S."/>
            <person name="Jeong J.-T."/>
            <person name="Choi B.-S."/>
            <person name="Jung M."/>
            <person name="Ginzburg D."/>
            <person name="Zhao K."/>
            <person name="Won S.Y."/>
            <person name="Oh T.-J."/>
            <person name="Yu Y."/>
            <person name="Kim N.-H."/>
            <person name="Lee O.R."/>
            <person name="Lee T.-H."/>
            <person name="Bashyal P."/>
            <person name="Kim T.-S."/>
            <person name="Lee W.-H."/>
            <person name="Kawkins C."/>
            <person name="Kim C.-K."/>
            <person name="Kim J.S."/>
            <person name="Ahn B.O."/>
            <person name="Rhee S.Y."/>
            <person name="Sohng J.K."/>
        </authorList>
    </citation>
    <scope>NUCLEOTIDE SEQUENCE</scope>
    <source>
        <tissue evidence="2">Leaf</tissue>
    </source>
</reference>
<evidence type="ECO:0000313" key="2">
    <source>
        <dbReference type="EMBL" id="KAF7826881.1"/>
    </source>
</evidence>
<dbReference type="EMBL" id="JAAIUW010000006">
    <property type="protein sequence ID" value="KAF7826881.1"/>
    <property type="molecule type" value="Genomic_DNA"/>
</dbReference>
<organism evidence="2 3">
    <name type="scientific">Senna tora</name>
    <dbReference type="NCBI Taxonomy" id="362788"/>
    <lineage>
        <taxon>Eukaryota</taxon>
        <taxon>Viridiplantae</taxon>
        <taxon>Streptophyta</taxon>
        <taxon>Embryophyta</taxon>
        <taxon>Tracheophyta</taxon>
        <taxon>Spermatophyta</taxon>
        <taxon>Magnoliopsida</taxon>
        <taxon>eudicotyledons</taxon>
        <taxon>Gunneridae</taxon>
        <taxon>Pentapetalae</taxon>
        <taxon>rosids</taxon>
        <taxon>fabids</taxon>
        <taxon>Fabales</taxon>
        <taxon>Fabaceae</taxon>
        <taxon>Caesalpinioideae</taxon>
        <taxon>Cassia clade</taxon>
        <taxon>Senna</taxon>
    </lineage>
</organism>
<evidence type="ECO:0000256" key="1">
    <source>
        <dbReference type="SAM" id="MobiDB-lite"/>
    </source>
</evidence>
<dbReference type="PANTHER" id="PTHR31672">
    <property type="entry name" value="BNACNNG10540D PROTEIN"/>
    <property type="match status" value="1"/>
</dbReference>
<dbReference type="AlphaFoldDB" id="A0A834WPJ2"/>
<evidence type="ECO:0000313" key="3">
    <source>
        <dbReference type="Proteomes" id="UP000634136"/>
    </source>
</evidence>
<feature type="compositionally biased region" description="Polar residues" evidence="1">
    <location>
        <begin position="301"/>
        <end position="314"/>
    </location>
</feature>
<name>A0A834WPJ2_9FABA</name>
<comment type="caution">
    <text evidence="2">The sequence shown here is derived from an EMBL/GenBank/DDBJ whole genome shotgun (WGS) entry which is preliminary data.</text>
</comment>
<sequence length="347" mass="39624">MLFCVPDLDGGALPFFLQLHPLVDNERAVVTFSRIPSFLGQATVTFVGSDEGVLFFHNSLHSDGVILHMWNPVTEQAVDVCPPAGLTYGMIMRCGFAFNQKNREFCITVIWDSVDGDARTFMYVFCSFTRTWCDAPQPVYSAMGIFNESIHIDGYIYWLSAEKDTVYGDSHVIIGWNVQDRAWKMIKVPFSVSESHWDFITVDNRLGNATWTNMTEYHKTRLFIVIPEKIQFYDDEEHNISQGLIFLESQDIGIIRRRKKTETKKVINIESSFEYSTPLNRDVFKRNKNSNVIGKDEDISHNSPLSESQPSTHGCSRHGGRSIEARLCSIERIGNLSKRNPNLMIDN</sequence>
<accession>A0A834WPJ2</accession>
<dbReference type="InterPro" id="IPR050796">
    <property type="entry name" value="SCF_F-box_component"/>
</dbReference>